<name>A0A923KMU0_9FLAO</name>
<reference evidence="1" key="1">
    <citation type="submission" date="2020-08" db="EMBL/GenBank/DDBJ databases">
        <title>Hyunsoonleella sp. strain SJ7 genome sequencing and assembly.</title>
        <authorList>
            <person name="Kim I."/>
        </authorList>
    </citation>
    <scope>NUCLEOTIDE SEQUENCE</scope>
    <source>
        <strain evidence="1">SJ7</strain>
    </source>
</reference>
<proteinExistence type="predicted"/>
<dbReference type="Proteomes" id="UP000656244">
    <property type="component" value="Unassembled WGS sequence"/>
</dbReference>
<keyword evidence="2" id="KW-1185">Reference proteome</keyword>
<gene>
    <name evidence="1" type="ORF">H7U19_13480</name>
</gene>
<protein>
    <submittedName>
        <fullName evidence="1">Uncharacterized protein</fullName>
    </submittedName>
</protein>
<dbReference type="RefSeq" id="WP_186563221.1">
    <property type="nucleotide sequence ID" value="NZ_JACNMF010000004.1"/>
</dbReference>
<evidence type="ECO:0000313" key="1">
    <source>
        <dbReference type="EMBL" id="MBC3759425.1"/>
    </source>
</evidence>
<organism evidence="1 2">
    <name type="scientific">Hyunsoonleella aquatilis</name>
    <dbReference type="NCBI Taxonomy" id="2762758"/>
    <lineage>
        <taxon>Bacteria</taxon>
        <taxon>Pseudomonadati</taxon>
        <taxon>Bacteroidota</taxon>
        <taxon>Flavobacteriia</taxon>
        <taxon>Flavobacteriales</taxon>
        <taxon>Flavobacteriaceae</taxon>
    </lineage>
</organism>
<dbReference type="EMBL" id="JACNMF010000004">
    <property type="protein sequence ID" value="MBC3759425.1"/>
    <property type="molecule type" value="Genomic_DNA"/>
</dbReference>
<accession>A0A923KMU0</accession>
<dbReference type="AlphaFoldDB" id="A0A923KMU0"/>
<comment type="caution">
    <text evidence="1">The sequence shown here is derived from an EMBL/GenBank/DDBJ whole genome shotgun (WGS) entry which is preliminary data.</text>
</comment>
<evidence type="ECO:0000313" key="2">
    <source>
        <dbReference type="Proteomes" id="UP000656244"/>
    </source>
</evidence>
<sequence>MKYFTFHIDDSGAIENVDYKKIRGEYIAICKMYDDDDFNKLNDFLHSINEYIVNEKALKILKESKTIQFELRKAKVLRKEKLFGFLKKNKSYDYFQLTFPDKYATECYNWIDFSESEIFATENGGENFKIQSHQHKLDLISENKTDSKTSYSFETKKVVFGKNFDYEIDFFKIPLYSSGKYVSERFKVKMEKAKITDIRFSERKEQLNKIWQPMFPIIEFDIKNDR</sequence>